<dbReference type="EMBL" id="ML769385">
    <property type="protein sequence ID" value="KAE9410404.1"/>
    <property type="molecule type" value="Genomic_DNA"/>
</dbReference>
<feature type="region of interest" description="Disordered" evidence="1">
    <location>
        <begin position="35"/>
        <end position="77"/>
    </location>
</feature>
<accession>A0A6A4IQJ0</accession>
<feature type="compositionally biased region" description="Basic and acidic residues" evidence="1">
    <location>
        <begin position="320"/>
        <end position="343"/>
    </location>
</feature>
<reference evidence="2" key="1">
    <citation type="journal article" date="2019" name="Environ. Microbiol.">
        <title>Fungal ecological strategies reflected in gene transcription - a case study of two litter decomposers.</title>
        <authorList>
            <person name="Barbi F."/>
            <person name="Kohler A."/>
            <person name="Barry K."/>
            <person name="Baskaran P."/>
            <person name="Daum C."/>
            <person name="Fauchery L."/>
            <person name="Ihrmark K."/>
            <person name="Kuo A."/>
            <person name="LaButti K."/>
            <person name="Lipzen A."/>
            <person name="Morin E."/>
            <person name="Grigoriev I.V."/>
            <person name="Henrissat B."/>
            <person name="Lindahl B."/>
            <person name="Martin F."/>
        </authorList>
    </citation>
    <scope>NUCLEOTIDE SEQUENCE</scope>
    <source>
        <strain evidence="2">JB14</strain>
    </source>
</reference>
<evidence type="ECO:0000256" key="1">
    <source>
        <dbReference type="SAM" id="MobiDB-lite"/>
    </source>
</evidence>
<feature type="compositionally biased region" description="Polar residues" evidence="1">
    <location>
        <begin position="492"/>
        <end position="510"/>
    </location>
</feature>
<evidence type="ECO:0000313" key="3">
    <source>
        <dbReference type="Proteomes" id="UP000799118"/>
    </source>
</evidence>
<evidence type="ECO:0000313" key="2">
    <source>
        <dbReference type="EMBL" id="KAE9410404.1"/>
    </source>
</evidence>
<feature type="region of interest" description="Disordered" evidence="1">
    <location>
        <begin position="459"/>
        <end position="510"/>
    </location>
</feature>
<proteinExistence type="predicted"/>
<protein>
    <submittedName>
        <fullName evidence="2">Uncharacterized protein</fullName>
    </submittedName>
</protein>
<organism evidence="2 3">
    <name type="scientific">Gymnopus androsaceus JB14</name>
    <dbReference type="NCBI Taxonomy" id="1447944"/>
    <lineage>
        <taxon>Eukaryota</taxon>
        <taxon>Fungi</taxon>
        <taxon>Dikarya</taxon>
        <taxon>Basidiomycota</taxon>
        <taxon>Agaricomycotina</taxon>
        <taxon>Agaricomycetes</taxon>
        <taxon>Agaricomycetidae</taxon>
        <taxon>Agaricales</taxon>
        <taxon>Marasmiineae</taxon>
        <taxon>Omphalotaceae</taxon>
        <taxon>Gymnopus</taxon>
    </lineage>
</organism>
<dbReference type="AlphaFoldDB" id="A0A6A4IQJ0"/>
<dbReference type="OrthoDB" id="3270558at2759"/>
<feature type="region of interest" description="Disordered" evidence="1">
    <location>
        <begin position="320"/>
        <end position="354"/>
    </location>
</feature>
<dbReference type="Proteomes" id="UP000799118">
    <property type="component" value="Unassembled WGS sequence"/>
</dbReference>
<feature type="compositionally biased region" description="Low complexity" evidence="1">
    <location>
        <begin position="44"/>
        <end position="54"/>
    </location>
</feature>
<name>A0A6A4IQJ0_9AGAR</name>
<gene>
    <name evidence="2" type="ORF">BT96DRAFT_374853</name>
</gene>
<sequence>MQRRGRSRQVSLAALARQASEERQRAMMERLMIINSQSLPPTPSSTFSPATASTQEITSDKHEPARSESGDSVPVFKNAAGGAELSSNLVPADCHRPLRPLDIIDLTGPESASSSQAAHDMMTDLYTYIYPPSVSPSPIASAVVTPTLSESHASDSYFSPSSPEEWNTPPPSLTLLDQLHMAYALDDLPLAKILLLNITHGIQDITSRTDPRLDSVQPEDFDVAFLPRGGLMTPEDEVRLAEQQEKERKRLQKEAEERRRYREGIEREKREQEERERVEKEERERAERERAWESWVEGVWGNAKREMDELKQLRDLARTRREEAEKEKRQDDERRRVTTERRRSNPSTKGSVSIPRISYAHLPMTRPCASPLPSPTQPQLLYALPNIPKLSTVPRRIPRAADQHPCPLRKCTTPSSHSLGLGSLALESLNENSDVFPGPVSFREVITAMRGELFPVESPSLQLEKRDPSRNTLHGRTKSDDLDIGIMRQRSKTPNSLSHNYKSNSISSTSQQKRDAALLAELLARPSEQVGADGIQGRRADKGKRTVAAVGRVPLRTNSSVSVMTKSTCAACSSSLASPSVTCSSSSGVSRSGSWLSFISSSSVSSTSTQLTTPSASISGSPPSIKSSIRPGSVFSTWLKGVASSSSEEKCTCDLLDAPCTYSSSTGPGYRLIPVAKDESPLPLDCLSIVPIENKSLVGSHSRHSSSSPPLASSVATNPLLRSMNHLLNAAKNFQSAYMHATMFAAIASVPNVSAYGNDWDREYKNEQETKQSRAVENQIKHKLRPVGYRVEKVEVALIISAIKKGGQQPNDAERVTALSGFRPKIKFPELFPPDDSAQYIPLISPYPYNAEHPPQTILPNPLPFAIHFKPQPSLTGSPLRRWSTEQIHSRSSSKRRPGSPPRCGPNGFRQSRRSSSPPLASHPIPRPRFVGNPLYLRLKALENCTGVPVTDTQIVELHEEGVCIKSGMLSKEKVLGTAFEEVGRSRLCVDLVHIKAIRHRVTLPVNSPVPWWPRKDDSNNAQLRWEDGNVRRGRSVVKG</sequence>
<feature type="region of interest" description="Disordered" evidence="1">
    <location>
        <begin position="876"/>
        <end position="926"/>
    </location>
</feature>
<feature type="compositionally biased region" description="Basic and acidic residues" evidence="1">
    <location>
        <begin position="58"/>
        <end position="69"/>
    </location>
</feature>
<keyword evidence="3" id="KW-1185">Reference proteome</keyword>